<dbReference type="SUPFAM" id="SSF109854">
    <property type="entry name" value="DinB/YfiT-like putative metalloenzymes"/>
    <property type="match status" value="1"/>
</dbReference>
<dbReference type="Proteomes" id="UP000050443">
    <property type="component" value="Unassembled WGS sequence"/>
</dbReference>
<dbReference type="EMBL" id="JRLF01000015">
    <property type="protein sequence ID" value="KQB37294.1"/>
    <property type="molecule type" value="Genomic_DNA"/>
</dbReference>
<dbReference type="RefSeq" id="WP_055098030.1">
    <property type="nucleotide sequence ID" value="NZ_JRLF01000015.1"/>
</dbReference>
<accession>A0A0Q0RMS4</accession>
<dbReference type="OrthoDB" id="154293at2"/>
<evidence type="ECO:0000313" key="2">
    <source>
        <dbReference type="EMBL" id="KQB37294.1"/>
    </source>
</evidence>
<dbReference type="InterPro" id="IPR024344">
    <property type="entry name" value="MDMPI_metal-binding"/>
</dbReference>
<reference evidence="2 3" key="1">
    <citation type="submission" date="2014-09" db="EMBL/GenBank/DDBJ databases">
        <title>Genome sequence of Flavobacterium aquidurense RC62.</title>
        <authorList>
            <person name="Kim J.F."/>
            <person name="Kwak M.-J."/>
        </authorList>
    </citation>
    <scope>NUCLEOTIDE SEQUENCE [LARGE SCALE GENOMIC DNA]</scope>
    <source>
        <strain evidence="2 3">RC62</strain>
    </source>
</reference>
<dbReference type="Pfam" id="PF11716">
    <property type="entry name" value="MDMPI_N"/>
    <property type="match status" value="1"/>
</dbReference>
<dbReference type="PATRIC" id="fig|362413.3.peg.2404"/>
<gene>
    <name evidence="2" type="ORF">RC62_2460</name>
</gene>
<evidence type="ECO:0000259" key="1">
    <source>
        <dbReference type="Pfam" id="PF11716"/>
    </source>
</evidence>
<name>A0A0Q0RMS4_9FLAO</name>
<dbReference type="Gene3D" id="1.20.120.450">
    <property type="entry name" value="dinb family like domain"/>
    <property type="match status" value="1"/>
</dbReference>
<proteinExistence type="predicted"/>
<comment type="caution">
    <text evidence="2">The sequence shown here is derived from an EMBL/GenBank/DDBJ whole genome shotgun (WGS) entry which is preliminary data.</text>
</comment>
<evidence type="ECO:0000313" key="3">
    <source>
        <dbReference type="Proteomes" id="UP000050443"/>
    </source>
</evidence>
<sequence length="280" mass="31815">MLSPKIVPIKTVHLFSILDELLIDLLNSLSDEEWNAPTVARKWAVKDIASHLLDGNLRGLSISRDQYFGEKPENINSYGDLVTFLNQLNMSWTNATKRLSPVVLTQLLETTGKQYSEHLQTLNPFENAIFSVAWAGEETSLNWFHIAREYTEKFLHQQQIRNAVGKQALLTKTLFHPFISTFMYALPHTYKNTAAEKGTIVTLIVNSDIGGQWNIIKEEREWKFIESFDDEQSAIIKIDPDDAWLLFSKGMTPHQAKEKVTIIGDKKLAEVALNIVAVMA</sequence>
<feature type="domain" description="Mycothiol-dependent maleylpyruvate isomerase metal-binding" evidence="1">
    <location>
        <begin position="20"/>
        <end position="160"/>
    </location>
</feature>
<dbReference type="AlphaFoldDB" id="A0A0Q0RMS4"/>
<organism evidence="2 3">
    <name type="scientific">Flavobacterium aquidurense</name>
    <dbReference type="NCBI Taxonomy" id="362413"/>
    <lineage>
        <taxon>Bacteria</taxon>
        <taxon>Pseudomonadati</taxon>
        <taxon>Bacteroidota</taxon>
        <taxon>Flavobacteriia</taxon>
        <taxon>Flavobacteriales</taxon>
        <taxon>Flavobacteriaceae</taxon>
        <taxon>Flavobacterium</taxon>
    </lineage>
</organism>
<dbReference type="InterPro" id="IPR034660">
    <property type="entry name" value="DinB/YfiT-like"/>
</dbReference>
<protein>
    <recommendedName>
        <fullName evidence="1">Mycothiol-dependent maleylpyruvate isomerase metal-binding domain-containing protein</fullName>
    </recommendedName>
</protein>
<dbReference type="GO" id="GO:0046872">
    <property type="term" value="F:metal ion binding"/>
    <property type="evidence" value="ECO:0007669"/>
    <property type="project" value="InterPro"/>
</dbReference>
<dbReference type="STRING" id="362413.RC62_2460"/>